<evidence type="ECO:0000313" key="2">
    <source>
        <dbReference type="EMBL" id="QJA83219.1"/>
    </source>
</evidence>
<evidence type="ECO:0000313" key="3">
    <source>
        <dbReference type="EMBL" id="QJA86936.1"/>
    </source>
</evidence>
<gene>
    <name evidence="2" type="ORF">MM415A00305_0017</name>
    <name evidence="3" type="ORF">MM415B03090_0002</name>
</gene>
<evidence type="ECO:0000256" key="1">
    <source>
        <dbReference type="SAM" id="Coils"/>
    </source>
</evidence>
<feature type="coiled-coil region" evidence="1">
    <location>
        <begin position="22"/>
        <end position="49"/>
    </location>
</feature>
<accession>A0A6M3KXM7</accession>
<dbReference type="EMBL" id="MT142506">
    <property type="protein sequence ID" value="QJA83219.1"/>
    <property type="molecule type" value="Genomic_DNA"/>
</dbReference>
<keyword evidence="1" id="KW-0175">Coiled coil</keyword>
<name>A0A6M3KXM7_9ZZZZ</name>
<sequence length="50" mass="5539">MKASGLKVKVSVVGTWLAEKRLNRLTRKANQLATALERAAAAMEKLNDER</sequence>
<reference evidence="3" key="1">
    <citation type="submission" date="2020-03" db="EMBL/GenBank/DDBJ databases">
        <title>The deep terrestrial virosphere.</title>
        <authorList>
            <person name="Holmfeldt K."/>
            <person name="Nilsson E."/>
            <person name="Simone D."/>
            <person name="Lopez-Fernandez M."/>
            <person name="Wu X."/>
            <person name="de Brujin I."/>
            <person name="Lundin D."/>
            <person name="Andersson A."/>
            <person name="Bertilsson S."/>
            <person name="Dopson M."/>
        </authorList>
    </citation>
    <scope>NUCLEOTIDE SEQUENCE</scope>
    <source>
        <strain evidence="2">MM415A00305</strain>
        <strain evidence="3">MM415B03090</strain>
    </source>
</reference>
<organism evidence="3">
    <name type="scientific">viral metagenome</name>
    <dbReference type="NCBI Taxonomy" id="1070528"/>
    <lineage>
        <taxon>unclassified sequences</taxon>
        <taxon>metagenomes</taxon>
        <taxon>organismal metagenomes</taxon>
    </lineage>
</organism>
<proteinExistence type="predicted"/>
<dbReference type="AlphaFoldDB" id="A0A6M3KXM7"/>
<dbReference type="EMBL" id="MT142670">
    <property type="protein sequence ID" value="QJA86936.1"/>
    <property type="molecule type" value="Genomic_DNA"/>
</dbReference>
<protein>
    <submittedName>
        <fullName evidence="3">Uncharacterized protein</fullName>
    </submittedName>
</protein>